<dbReference type="HAMAP" id="MF_02004">
    <property type="entry name" value="Val_tRNA_synth_type1"/>
    <property type="match status" value="1"/>
</dbReference>
<keyword evidence="9 12" id="KW-0030">Aminoacyl-tRNA synthetase</keyword>
<dbReference type="PROSITE" id="PS00178">
    <property type="entry name" value="AA_TRNA_LIGASE_I"/>
    <property type="match status" value="1"/>
</dbReference>
<dbReference type="Proteomes" id="UP000324646">
    <property type="component" value="Chromosome"/>
</dbReference>
<dbReference type="Gene3D" id="1.10.287.380">
    <property type="entry name" value="Valyl-tRNA synthetase, C-terminal domain"/>
    <property type="match status" value="1"/>
</dbReference>
<dbReference type="GO" id="GO:0004832">
    <property type="term" value="F:valine-tRNA ligase activity"/>
    <property type="evidence" value="ECO:0007669"/>
    <property type="project" value="UniProtKB-UniRule"/>
</dbReference>
<keyword evidence="6 12" id="KW-0067">ATP-binding</keyword>
<dbReference type="AlphaFoldDB" id="A0A5C0SF37"/>
<comment type="function">
    <text evidence="12">Catalyzes the attachment of valine to tRNA(Val). As ValRS can inadvertently accommodate and process structurally similar amino acids such as threonine, to avoid such errors, it has a 'posttransfer' editing activity that hydrolyzes mischarged Thr-tRNA(Val) in a tRNA-dependent manner.</text>
</comment>
<dbReference type="EC" id="6.1.1.9" evidence="12"/>
<dbReference type="InterPro" id="IPR009008">
    <property type="entry name" value="Val/Leu/Ile-tRNA-synth_edit"/>
</dbReference>
<evidence type="ECO:0000313" key="17">
    <source>
        <dbReference type="Proteomes" id="UP000324646"/>
    </source>
</evidence>
<evidence type="ECO:0000256" key="1">
    <source>
        <dbReference type="ARBA" id="ARBA00004496"/>
    </source>
</evidence>
<dbReference type="FunFam" id="1.10.730.10:FF:000014">
    <property type="entry name" value="Valine--tRNA ligase"/>
    <property type="match status" value="1"/>
</dbReference>
<sequence>MEIKNLDKTYNPQEFEKRIYDYWMEKEYFKAEVNPDKEPFTIVLPPPNITGQLHMGHALDHTLQDILIRYKRMQGYETLWLPGTDHASIATEVKVVEKILEEEGKTKEEIGRDEFLKRAWAWKEEYGGRIVEQMKKLGNSCDWSKERFTMDEGCNKAVTEVFVKLYEKGYIYRGNRLINWCPDCKTSLSDAEVEHEEKGGYFWHIKYPVKDSDEYLEIATTRPETMLGDTAVAVHPEDERYAHLVGKTLILPIVEREIPIIADEYVDKEFGTGAVKITPAHDPNDFEVGLRHNLEQITVMDDEAKMNEHAGKYKGMDRYECRKALVKDLEDAGYLVKVKEHQHNVGVCYRCSTVVEPRLSDQWFVKMEELAKPAIEAVKKGKTKFIPERFNKIYFHWLENIKDWCISRQLWWGHRIPAYYCEDCGEIIVSRTAPELCSKCNSSKLKQDEDVLDTWFSSALWPFSTLGWPEETKELKYFYPTDVLVTGYDIIFFWVVRMMFSGIEQMGDIPFKYVFVHGLVRDSQGRKMSKSLGNGIDPLDIINQYGADALRMTLATGNSPGNDMRFYIERVESNRNFANKLWNATRFVLMNLNQDTFDKAECEKHFTLADKWILSRMNQVAKEVTDNLDKFELGMAVQKVYDFIWSEYCDWYIELVKPRLYGEETDTKHAALYTLTYVLENMLKLLHPFMPFITEEIWKHLPTTKEDSVMIAPWPKYDPSYSFVQEEKNMEIIMDAIRSVRNIRAEMNVVPSKKAKVIIVASDEAYDAIDMGKDYFITLASATEVVLQKEKKDIPEDAMSAVVAGAEIFLPLDELVDFEKEIERLEKEKEKLEKELKRVNGKLSNKGFLEKAPAKVIEEEKNKQANYQSMMDKVIERLEGMKKKIK</sequence>
<comment type="subcellular location">
    <subcellularLocation>
        <location evidence="1 12">Cytoplasm</location>
    </subcellularLocation>
</comment>
<evidence type="ECO:0000256" key="11">
    <source>
        <dbReference type="ARBA" id="ARBA00060830"/>
    </source>
</evidence>
<dbReference type="SUPFAM" id="SSF46589">
    <property type="entry name" value="tRNA-binding arm"/>
    <property type="match status" value="1"/>
</dbReference>
<dbReference type="SUPFAM" id="SSF47323">
    <property type="entry name" value="Anticodon-binding domain of a subclass of class I aminoacyl-tRNA synthetases"/>
    <property type="match status" value="1"/>
</dbReference>
<dbReference type="PANTHER" id="PTHR11946">
    <property type="entry name" value="VALYL-TRNA SYNTHETASES"/>
    <property type="match status" value="1"/>
</dbReference>
<accession>A0A5C0SF37</accession>
<comment type="domain">
    <text evidence="12">The C-terminal coiled-coil domain is crucial for aminoacylation activity.</text>
</comment>
<dbReference type="GO" id="GO:0005829">
    <property type="term" value="C:cytosol"/>
    <property type="evidence" value="ECO:0007669"/>
    <property type="project" value="TreeGrafter"/>
</dbReference>
<gene>
    <name evidence="12" type="primary">valS</name>
    <name evidence="16" type="ORF">FQB35_09565</name>
</gene>
<dbReference type="InterPro" id="IPR019499">
    <property type="entry name" value="Val-tRNA_synth_tRNA-bd"/>
</dbReference>
<evidence type="ECO:0000256" key="12">
    <source>
        <dbReference type="HAMAP-Rule" id="MF_02004"/>
    </source>
</evidence>
<feature type="coiled-coil region" evidence="12">
    <location>
        <begin position="815"/>
        <end position="877"/>
    </location>
</feature>
<dbReference type="CDD" id="cd00817">
    <property type="entry name" value="ValRS_core"/>
    <property type="match status" value="1"/>
</dbReference>
<evidence type="ECO:0000259" key="15">
    <source>
        <dbReference type="Pfam" id="PF10458"/>
    </source>
</evidence>
<reference evidence="16 17" key="1">
    <citation type="submission" date="2019-07" db="EMBL/GenBank/DDBJ databases">
        <title>Complete genome of Crassaminicella thermophila SY095.</title>
        <authorList>
            <person name="Li X."/>
        </authorList>
    </citation>
    <scope>NUCLEOTIDE SEQUENCE [LARGE SCALE GENOMIC DNA]</scope>
    <source>
        <strain evidence="16 17">SY095</strain>
    </source>
</reference>
<evidence type="ECO:0000256" key="9">
    <source>
        <dbReference type="ARBA" id="ARBA00023146"/>
    </source>
</evidence>
<keyword evidence="8 12" id="KW-0175">Coiled coil</keyword>
<dbReference type="InterPro" id="IPR010978">
    <property type="entry name" value="tRNA-bd_arm"/>
</dbReference>
<dbReference type="InterPro" id="IPR037118">
    <property type="entry name" value="Val-tRNA_synth_C_sf"/>
</dbReference>
<dbReference type="PANTHER" id="PTHR11946:SF93">
    <property type="entry name" value="VALINE--TRNA LIGASE, CHLOROPLASTIC_MITOCHONDRIAL 2"/>
    <property type="match status" value="1"/>
</dbReference>
<feature type="domain" description="Valyl-tRNA synthetase tRNA-binding arm" evidence="15">
    <location>
        <begin position="817"/>
        <end position="882"/>
    </location>
</feature>
<protein>
    <recommendedName>
        <fullName evidence="12">Valine--tRNA ligase</fullName>
        <ecNumber evidence="12">6.1.1.9</ecNumber>
    </recommendedName>
    <alternativeName>
        <fullName evidence="12">Valyl-tRNA synthetase</fullName>
        <shortName evidence="12">ValRS</shortName>
    </alternativeName>
</protein>
<feature type="binding site" evidence="12">
    <location>
        <position position="530"/>
    </location>
    <ligand>
        <name>ATP</name>
        <dbReference type="ChEBI" id="CHEBI:30616"/>
    </ligand>
</feature>
<dbReference type="Gene3D" id="3.40.50.620">
    <property type="entry name" value="HUPs"/>
    <property type="match status" value="2"/>
</dbReference>
<keyword evidence="3 12" id="KW-0963">Cytoplasm</keyword>
<dbReference type="FunFam" id="3.40.50.620:FF:000098">
    <property type="entry name" value="Valine--tRNA ligase"/>
    <property type="match status" value="1"/>
</dbReference>
<dbReference type="GO" id="GO:0005524">
    <property type="term" value="F:ATP binding"/>
    <property type="evidence" value="ECO:0007669"/>
    <property type="project" value="UniProtKB-UniRule"/>
</dbReference>
<dbReference type="EMBL" id="CP042243">
    <property type="protein sequence ID" value="QEK12552.1"/>
    <property type="molecule type" value="Genomic_DNA"/>
</dbReference>
<keyword evidence="17" id="KW-1185">Reference proteome</keyword>
<dbReference type="InterPro" id="IPR002300">
    <property type="entry name" value="aa-tRNA-synth_Ia"/>
</dbReference>
<feature type="domain" description="Aminoacyl-tRNA synthetase class Ia" evidence="13">
    <location>
        <begin position="19"/>
        <end position="566"/>
    </location>
</feature>
<proteinExistence type="inferred from homology"/>
<dbReference type="InterPro" id="IPR014729">
    <property type="entry name" value="Rossmann-like_a/b/a_fold"/>
</dbReference>
<dbReference type="Gene3D" id="1.10.730.10">
    <property type="entry name" value="Isoleucyl-tRNA Synthetase, Domain 1"/>
    <property type="match status" value="1"/>
</dbReference>
<name>A0A5C0SF37_CRATE</name>
<dbReference type="InterPro" id="IPR001412">
    <property type="entry name" value="aa-tRNA-synth_I_CS"/>
</dbReference>
<dbReference type="SUPFAM" id="SSF52374">
    <property type="entry name" value="Nucleotidylyl transferase"/>
    <property type="match status" value="1"/>
</dbReference>
<dbReference type="GO" id="GO:0006438">
    <property type="term" value="P:valyl-tRNA aminoacylation"/>
    <property type="evidence" value="ECO:0007669"/>
    <property type="project" value="UniProtKB-UniRule"/>
</dbReference>
<organism evidence="16 17">
    <name type="scientific">Crassaminicella thermophila</name>
    <dbReference type="NCBI Taxonomy" id="2599308"/>
    <lineage>
        <taxon>Bacteria</taxon>
        <taxon>Bacillati</taxon>
        <taxon>Bacillota</taxon>
        <taxon>Clostridia</taxon>
        <taxon>Eubacteriales</taxon>
        <taxon>Clostridiaceae</taxon>
        <taxon>Crassaminicella</taxon>
    </lineage>
</organism>
<comment type="domain">
    <text evidence="12">ValRS has two distinct active sites: one for aminoacylation and one for editing. The misactivated threonine is translocated from the active site to the editing site.</text>
</comment>
<keyword evidence="7 12" id="KW-0648">Protein biosynthesis</keyword>
<dbReference type="Gene3D" id="3.90.740.10">
    <property type="entry name" value="Valyl/Leucyl/Isoleucyl-tRNA synthetase, editing domain"/>
    <property type="match status" value="1"/>
</dbReference>
<keyword evidence="4 12" id="KW-0436">Ligase</keyword>
<dbReference type="InterPro" id="IPR013155">
    <property type="entry name" value="M/V/L/I-tRNA-synth_anticd-bd"/>
</dbReference>
<dbReference type="NCBIfam" id="NF004349">
    <property type="entry name" value="PRK05729.1"/>
    <property type="match status" value="1"/>
</dbReference>
<dbReference type="FunFam" id="3.40.50.620:FF:000032">
    <property type="entry name" value="Valine--tRNA ligase"/>
    <property type="match status" value="1"/>
</dbReference>
<dbReference type="RefSeq" id="WP_148809706.1">
    <property type="nucleotide sequence ID" value="NZ_CP042243.1"/>
</dbReference>
<feature type="short sequence motif" description="'HIGH' region" evidence="12">
    <location>
        <begin position="47"/>
        <end position="57"/>
    </location>
</feature>
<comment type="catalytic activity">
    <reaction evidence="10 12">
        <text>tRNA(Val) + L-valine + ATP = L-valyl-tRNA(Val) + AMP + diphosphate</text>
        <dbReference type="Rhea" id="RHEA:10704"/>
        <dbReference type="Rhea" id="RHEA-COMP:9672"/>
        <dbReference type="Rhea" id="RHEA-COMP:9708"/>
        <dbReference type="ChEBI" id="CHEBI:30616"/>
        <dbReference type="ChEBI" id="CHEBI:33019"/>
        <dbReference type="ChEBI" id="CHEBI:57762"/>
        <dbReference type="ChEBI" id="CHEBI:78442"/>
        <dbReference type="ChEBI" id="CHEBI:78537"/>
        <dbReference type="ChEBI" id="CHEBI:456215"/>
        <dbReference type="EC" id="6.1.1.9"/>
    </reaction>
</comment>
<evidence type="ECO:0000256" key="3">
    <source>
        <dbReference type="ARBA" id="ARBA00022490"/>
    </source>
</evidence>
<evidence type="ECO:0000256" key="5">
    <source>
        <dbReference type="ARBA" id="ARBA00022741"/>
    </source>
</evidence>
<comment type="subunit">
    <text evidence="2 12">Monomer.</text>
</comment>
<comment type="similarity">
    <text evidence="11 12">Belongs to the class-I aminoacyl-tRNA synthetase family. ValS type 1 subfamily.</text>
</comment>
<dbReference type="InterPro" id="IPR002303">
    <property type="entry name" value="Valyl-tRNA_ligase"/>
</dbReference>
<dbReference type="PRINTS" id="PR00986">
    <property type="entry name" value="TRNASYNTHVAL"/>
</dbReference>
<evidence type="ECO:0000259" key="13">
    <source>
        <dbReference type="Pfam" id="PF00133"/>
    </source>
</evidence>
<dbReference type="FunFam" id="1.10.287.380:FF:000001">
    <property type="entry name" value="Valine--tRNA ligase"/>
    <property type="match status" value="1"/>
</dbReference>
<feature type="short sequence motif" description="'KMSKS' region" evidence="12">
    <location>
        <begin position="527"/>
        <end position="531"/>
    </location>
</feature>
<dbReference type="Pfam" id="PF08264">
    <property type="entry name" value="Anticodon_1"/>
    <property type="match status" value="1"/>
</dbReference>
<evidence type="ECO:0000256" key="7">
    <source>
        <dbReference type="ARBA" id="ARBA00022917"/>
    </source>
</evidence>
<dbReference type="InterPro" id="IPR009080">
    <property type="entry name" value="tRNAsynth_Ia_anticodon-bd"/>
</dbReference>
<evidence type="ECO:0000256" key="4">
    <source>
        <dbReference type="ARBA" id="ARBA00022598"/>
    </source>
</evidence>
<evidence type="ECO:0000256" key="8">
    <source>
        <dbReference type="ARBA" id="ARBA00023054"/>
    </source>
</evidence>
<evidence type="ECO:0000259" key="14">
    <source>
        <dbReference type="Pfam" id="PF08264"/>
    </source>
</evidence>
<dbReference type="CDD" id="cd07962">
    <property type="entry name" value="Anticodon_Ia_Val"/>
    <property type="match status" value="1"/>
</dbReference>
<feature type="domain" description="Methionyl/Valyl/Leucyl/Isoleucyl-tRNA synthetase anticodon-binding" evidence="14">
    <location>
        <begin position="610"/>
        <end position="759"/>
    </location>
</feature>
<dbReference type="FunFam" id="3.90.740.10:FF:000005">
    <property type="entry name" value="Valine--tRNA ligase, mitochondrial"/>
    <property type="match status" value="1"/>
</dbReference>
<evidence type="ECO:0000256" key="2">
    <source>
        <dbReference type="ARBA" id="ARBA00011245"/>
    </source>
</evidence>
<dbReference type="Pfam" id="PF00133">
    <property type="entry name" value="tRNA-synt_1"/>
    <property type="match status" value="1"/>
</dbReference>
<dbReference type="OrthoDB" id="9810365at2"/>
<dbReference type="KEGG" id="crs:FQB35_09565"/>
<dbReference type="NCBIfam" id="TIGR00422">
    <property type="entry name" value="valS"/>
    <property type="match status" value="1"/>
</dbReference>
<keyword evidence="5 12" id="KW-0547">Nucleotide-binding</keyword>
<dbReference type="SUPFAM" id="SSF50677">
    <property type="entry name" value="ValRS/IleRS/LeuRS editing domain"/>
    <property type="match status" value="1"/>
</dbReference>
<evidence type="ECO:0000256" key="6">
    <source>
        <dbReference type="ARBA" id="ARBA00022840"/>
    </source>
</evidence>
<dbReference type="InterPro" id="IPR033705">
    <property type="entry name" value="Anticodon_Ia_Val"/>
</dbReference>
<evidence type="ECO:0000313" key="16">
    <source>
        <dbReference type="EMBL" id="QEK12552.1"/>
    </source>
</evidence>
<dbReference type="GO" id="GO:0002161">
    <property type="term" value="F:aminoacyl-tRNA deacylase activity"/>
    <property type="evidence" value="ECO:0007669"/>
    <property type="project" value="InterPro"/>
</dbReference>
<evidence type="ECO:0000256" key="10">
    <source>
        <dbReference type="ARBA" id="ARBA00047552"/>
    </source>
</evidence>
<dbReference type="Pfam" id="PF10458">
    <property type="entry name" value="Val_tRNA-synt_C"/>
    <property type="match status" value="1"/>
</dbReference>